<feature type="domain" description="Disease resistance R13L4/SHOC-2-like LRR" evidence="19">
    <location>
        <begin position="95"/>
        <end position="388"/>
    </location>
</feature>
<dbReference type="EMBL" id="JAYMYQ010000008">
    <property type="protein sequence ID" value="KAK7315194.1"/>
    <property type="molecule type" value="Genomic_DNA"/>
</dbReference>
<dbReference type="InterPro" id="IPR055414">
    <property type="entry name" value="LRR_R13L4/SHOC2-like"/>
</dbReference>
<evidence type="ECO:0008006" key="22">
    <source>
        <dbReference type="Google" id="ProtNLM"/>
    </source>
</evidence>
<protein>
    <recommendedName>
        <fullName evidence="22">Leucine-rich repeat-containing N-terminal plant-type domain-containing protein</fullName>
    </recommendedName>
</protein>
<keyword evidence="9" id="KW-0677">Repeat</keyword>
<keyword evidence="21" id="KW-1185">Reference proteome</keyword>
<keyword evidence="5" id="KW-0964">Secreted</keyword>
<keyword evidence="14" id="KW-0675">Receptor</keyword>
<keyword evidence="6" id="KW-0433">Leucine-rich repeat</keyword>
<comment type="caution">
    <text evidence="20">The sequence shown here is derived from an EMBL/GenBank/DDBJ whole genome shotgun (WGS) entry which is preliminary data.</text>
</comment>
<feature type="chain" id="PRO_5042924426" description="Leucine-rich repeat-containing N-terminal plant-type domain-containing protein" evidence="17">
    <location>
        <begin position="21"/>
        <end position="466"/>
    </location>
</feature>
<evidence type="ECO:0000256" key="10">
    <source>
        <dbReference type="ARBA" id="ARBA00022821"/>
    </source>
</evidence>
<dbReference type="Proteomes" id="UP001367508">
    <property type="component" value="Unassembled WGS sequence"/>
</dbReference>
<dbReference type="FunFam" id="3.80.10.10:FF:000400">
    <property type="entry name" value="Nuclear pore complex protein NUP107"/>
    <property type="match status" value="1"/>
</dbReference>
<evidence type="ECO:0000256" key="6">
    <source>
        <dbReference type="ARBA" id="ARBA00022614"/>
    </source>
</evidence>
<keyword evidence="8 17" id="KW-0732">Signal</keyword>
<dbReference type="InterPro" id="IPR013210">
    <property type="entry name" value="LRR_N_plant-typ"/>
</dbReference>
<evidence type="ECO:0000256" key="7">
    <source>
        <dbReference type="ARBA" id="ARBA00022692"/>
    </source>
</evidence>
<accession>A0AAN9KDW1</accession>
<evidence type="ECO:0000256" key="5">
    <source>
        <dbReference type="ARBA" id="ARBA00022525"/>
    </source>
</evidence>
<keyword evidence="11" id="KW-1133">Transmembrane helix</keyword>
<dbReference type="Gene3D" id="3.80.10.10">
    <property type="entry name" value="Ribonuclease Inhibitor"/>
    <property type="match status" value="3"/>
</dbReference>
<dbReference type="AlphaFoldDB" id="A0AAN9KDW1"/>
<dbReference type="PANTHER" id="PTHR48063:SF101">
    <property type="entry name" value="LRR RECEPTOR-LIKE SERINE_THREONINE-PROTEIN KINASE FLS2"/>
    <property type="match status" value="1"/>
</dbReference>
<keyword evidence="12" id="KW-0472">Membrane</keyword>
<dbReference type="SUPFAM" id="SSF52058">
    <property type="entry name" value="L domain-like"/>
    <property type="match status" value="1"/>
</dbReference>
<dbReference type="Pfam" id="PF23598">
    <property type="entry name" value="LRR_14"/>
    <property type="match status" value="1"/>
</dbReference>
<keyword evidence="13" id="KW-1015">Disulfide bond</keyword>
<comment type="subcellular location">
    <subcellularLocation>
        <location evidence="1">Membrane</location>
        <topology evidence="1">Peripheral membrane protein</topology>
    </subcellularLocation>
    <subcellularLocation>
        <location evidence="3">Membrane</location>
        <topology evidence="3">Single-pass type I membrane protein</topology>
    </subcellularLocation>
    <subcellularLocation>
        <location evidence="2">Secreted</location>
        <location evidence="2">Cell wall</location>
    </subcellularLocation>
</comment>
<evidence type="ECO:0000256" key="9">
    <source>
        <dbReference type="ARBA" id="ARBA00022737"/>
    </source>
</evidence>
<dbReference type="PANTHER" id="PTHR48063">
    <property type="entry name" value="LRR RECEPTOR-LIKE KINASE"/>
    <property type="match status" value="1"/>
</dbReference>
<organism evidence="20 21">
    <name type="scientific">Canavalia gladiata</name>
    <name type="common">Sword bean</name>
    <name type="synonym">Dolichos gladiatus</name>
    <dbReference type="NCBI Taxonomy" id="3824"/>
    <lineage>
        <taxon>Eukaryota</taxon>
        <taxon>Viridiplantae</taxon>
        <taxon>Streptophyta</taxon>
        <taxon>Embryophyta</taxon>
        <taxon>Tracheophyta</taxon>
        <taxon>Spermatophyta</taxon>
        <taxon>Magnoliopsida</taxon>
        <taxon>eudicotyledons</taxon>
        <taxon>Gunneridae</taxon>
        <taxon>Pentapetalae</taxon>
        <taxon>rosids</taxon>
        <taxon>fabids</taxon>
        <taxon>Fabales</taxon>
        <taxon>Fabaceae</taxon>
        <taxon>Papilionoideae</taxon>
        <taxon>50 kb inversion clade</taxon>
        <taxon>NPAAA clade</taxon>
        <taxon>indigoferoid/millettioid clade</taxon>
        <taxon>Phaseoleae</taxon>
        <taxon>Canavalia</taxon>
    </lineage>
</organism>
<evidence type="ECO:0000256" key="14">
    <source>
        <dbReference type="ARBA" id="ARBA00023170"/>
    </source>
</evidence>
<feature type="signal peptide" evidence="17">
    <location>
        <begin position="1"/>
        <end position="20"/>
    </location>
</feature>
<evidence type="ECO:0000256" key="12">
    <source>
        <dbReference type="ARBA" id="ARBA00023136"/>
    </source>
</evidence>
<comment type="similarity">
    <text evidence="16">Belongs to the polygalacturonase-inhibiting protein family.</text>
</comment>
<sequence length="466" mass="53363">MTNYFLKLFYVLLLLLHTSGWPAKSAELKCIEREREALLNFKQSLIDDSGMLSTWKNDDCCKWKCIQCHNETGHVQILHLRGQDTQYLRGAINITSLIHLQNIEHLDLSYNDFQCSPIPQLIGSFTKLRYLNLSYSQFEGTIPYQLGNLTHLQLLDLNNNYLILGQIPYQLGELTHLQYLSLGHNYLQGQIPHQLANLSQLRYLDLATWEDSLSGAIPFQVGNLPNLHTLRLGGDFDLKIKDAEWLSTLSSLTTLDLSSLPILASSHRWLQTISKFVPNLIELRLVGCTLSDSHIQSIFHSHSNFSMPLTILDLSSNMLTSSIFQLLSNFSFNLQELYLSYNNIVLSFPLSLNFPSLVTLDLSYNNMTSFVFQGNFNFTSKLQNLYLRDCSLMDESFLTSPNSIMNSSSSLVFLDLSSNLLKSSTIFSCLFNFTTNLRTLNSMLMIRTMFWICRKRIFGTVEYKEL</sequence>
<evidence type="ECO:0000256" key="3">
    <source>
        <dbReference type="ARBA" id="ARBA00004479"/>
    </source>
</evidence>
<evidence type="ECO:0000256" key="1">
    <source>
        <dbReference type="ARBA" id="ARBA00004170"/>
    </source>
</evidence>
<reference evidence="20 21" key="1">
    <citation type="submission" date="2024-01" db="EMBL/GenBank/DDBJ databases">
        <title>The genomes of 5 underutilized Papilionoideae crops provide insights into root nodulation and disease resistanc.</title>
        <authorList>
            <person name="Jiang F."/>
        </authorList>
    </citation>
    <scope>NUCLEOTIDE SEQUENCE [LARGE SCALE GENOMIC DNA]</scope>
    <source>
        <strain evidence="20">LVBAO_FW01</strain>
        <tissue evidence="20">Leaves</tissue>
    </source>
</reference>
<evidence type="ECO:0000256" key="4">
    <source>
        <dbReference type="ARBA" id="ARBA00022512"/>
    </source>
</evidence>
<evidence type="ECO:0000256" key="17">
    <source>
        <dbReference type="SAM" id="SignalP"/>
    </source>
</evidence>
<gene>
    <name evidence="20" type="ORF">VNO77_33730</name>
</gene>
<evidence type="ECO:0000256" key="13">
    <source>
        <dbReference type="ARBA" id="ARBA00023157"/>
    </source>
</evidence>
<evidence type="ECO:0000256" key="2">
    <source>
        <dbReference type="ARBA" id="ARBA00004191"/>
    </source>
</evidence>
<evidence type="ECO:0000313" key="21">
    <source>
        <dbReference type="Proteomes" id="UP001367508"/>
    </source>
</evidence>
<proteinExistence type="inferred from homology"/>
<feature type="domain" description="Leucine-rich repeat-containing N-terminal plant-type" evidence="18">
    <location>
        <begin position="33"/>
        <end position="68"/>
    </location>
</feature>
<keyword evidence="7" id="KW-0812">Transmembrane</keyword>
<dbReference type="GO" id="GO:0006952">
    <property type="term" value="P:defense response"/>
    <property type="evidence" value="ECO:0007669"/>
    <property type="project" value="UniProtKB-KW"/>
</dbReference>
<dbReference type="GO" id="GO:0016020">
    <property type="term" value="C:membrane"/>
    <property type="evidence" value="ECO:0007669"/>
    <property type="project" value="UniProtKB-SubCell"/>
</dbReference>
<dbReference type="InterPro" id="IPR032675">
    <property type="entry name" value="LRR_dom_sf"/>
</dbReference>
<dbReference type="InterPro" id="IPR046956">
    <property type="entry name" value="RLP23-like"/>
</dbReference>
<evidence type="ECO:0000256" key="15">
    <source>
        <dbReference type="ARBA" id="ARBA00023180"/>
    </source>
</evidence>
<evidence type="ECO:0000259" key="19">
    <source>
        <dbReference type="Pfam" id="PF23598"/>
    </source>
</evidence>
<keyword evidence="15" id="KW-0325">Glycoprotein</keyword>
<dbReference type="Pfam" id="PF08263">
    <property type="entry name" value="LRRNT_2"/>
    <property type="match status" value="1"/>
</dbReference>
<name>A0AAN9KDW1_CANGL</name>
<evidence type="ECO:0000256" key="16">
    <source>
        <dbReference type="ARBA" id="ARBA00038043"/>
    </source>
</evidence>
<evidence type="ECO:0000259" key="18">
    <source>
        <dbReference type="Pfam" id="PF08263"/>
    </source>
</evidence>
<keyword evidence="4" id="KW-0134">Cell wall</keyword>
<evidence type="ECO:0000256" key="8">
    <source>
        <dbReference type="ARBA" id="ARBA00022729"/>
    </source>
</evidence>
<evidence type="ECO:0000256" key="11">
    <source>
        <dbReference type="ARBA" id="ARBA00022989"/>
    </source>
</evidence>
<keyword evidence="10" id="KW-0611">Plant defense</keyword>
<evidence type="ECO:0000313" key="20">
    <source>
        <dbReference type="EMBL" id="KAK7315194.1"/>
    </source>
</evidence>